<evidence type="ECO:0000313" key="6">
    <source>
        <dbReference type="WBParaSite" id="HDID_0000466901-mRNA-1"/>
    </source>
</evidence>
<dbReference type="Pfam" id="PF05596">
    <property type="entry name" value="Taeniidae_ag"/>
    <property type="match status" value="1"/>
</dbReference>
<organism evidence="6">
    <name type="scientific">Hymenolepis diminuta</name>
    <name type="common">Rat tapeworm</name>
    <dbReference type="NCBI Taxonomy" id="6216"/>
    <lineage>
        <taxon>Eukaryota</taxon>
        <taxon>Metazoa</taxon>
        <taxon>Spiralia</taxon>
        <taxon>Lophotrochozoa</taxon>
        <taxon>Platyhelminthes</taxon>
        <taxon>Cestoda</taxon>
        <taxon>Eucestoda</taxon>
        <taxon>Cyclophyllidea</taxon>
        <taxon>Hymenolepididae</taxon>
        <taxon>Hymenolepis</taxon>
    </lineage>
</organism>
<sequence>MRSFLLFLALTLVVATASAEDSVSEKFVDRGKAFYAASKKFFTEDPVGQRILKFLIDVNEMVIEGRNIVRERLAKYIRELKAEAQ</sequence>
<dbReference type="WBParaSite" id="HDID_0000466901-mRNA-1">
    <property type="protein sequence ID" value="HDID_0000466901-mRNA-1"/>
    <property type="gene ID" value="HDID_0000466901"/>
</dbReference>
<evidence type="ECO:0000313" key="4">
    <source>
        <dbReference type="Proteomes" id="UP000274504"/>
    </source>
</evidence>
<gene>
    <name evidence="2" type="ORF">HDID_LOCUS4667</name>
    <name evidence="3" type="ORF">WMSIL1_LOCUS3786</name>
</gene>
<reference evidence="3 5" key="3">
    <citation type="submission" date="2019-07" db="EMBL/GenBank/DDBJ databases">
        <authorList>
            <person name="Jastrzebski P J."/>
            <person name="Paukszto L."/>
            <person name="Jastrzebski P J."/>
        </authorList>
    </citation>
    <scope>NUCLEOTIDE SEQUENCE [LARGE SCALE GENOMIC DNA]</scope>
    <source>
        <strain evidence="3 5">WMS-il1</strain>
    </source>
</reference>
<dbReference type="InterPro" id="IPR008860">
    <property type="entry name" value="Taeniidae_ag"/>
</dbReference>
<dbReference type="EMBL" id="UYSG01001895">
    <property type="protein sequence ID" value="VDL53183.1"/>
    <property type="molecule type" value="Genomic_DNA"/>
</dbReference>
<reference evidence="6" key="1">
    <citation type="submission" date="2017-02" db="UniProtKB">
        <authorList>
            <consortium name="WormBaseParasite"/>
        </authorList>
    </citation>
    <scope>IDENTIFICATION</scope>
</reference>
<dbReference type="AlphaFoldDB" id="A0A0R3SIA4"/>
<proteinExistence type="predicted"/>
<accession>A0A0R3SIA4</accession>
<dbReference type="EMBL" id="CABIJS010000111">
    <property type="protein sequence ID" value="VUZ43667.1"/>
    <property type="molecule type" value="Genomic_DNA"/>
</dbReference>
<protein>
    <submittedName>
        <fullName evidence="2 6">Uncharacterized protein</fullName>
    </submittedName>
</protein>
<name>A0A0R3SIA4_HYMDI</name>
<evidence type="ECO:0000313" key="5">
    <source>
        <dbReference type="Proteomes" id="UP000321570"/>
    </source>
</evidence>
<dbReference type="Proteomes" id="UP000274504">
    <property type="component" value="Unassembled WGS sequence"/>
</dbReference>
<keyword evidence="1" id="KW-0732">Signal</keyword>
<evidence type="ECO:0000313" key="3">
    <source>
        <dbReference type="EMBL" id="VUZ43667.1"/>
    </source>
</evidence>
<dbReference type="OrthoDB" id="6260553at2759"/>
<reference evidence="2 4" key="2">
    <citation type="submission" date="2018-11" db="EMBL/GenBank/DDBJ databases">
        <authorList>
            <consortium name="Pathogen Informatics"/>
        </authorList>
    </citation>
    <scope>NUCLEOTIDE SEQUENCE [LARGE SCALE GENOMIC DNA]</scope>
</reference>
<keyword evidence="5" id="KW-1185">Reference proteome</keyword>
<feature type="chain" id="PRO_5044546531" evidence="1">
    <location>
        <begin position="20"/>
        <end position="85"/>
    </location>
</feature>
<feature type="signal peptide" evidence="1">
    <location>
        <begin position="1"/>
        <end position="19"/>
    </location>
</feature>
<evidence type="ECO:0000256" key="1">
    <source>
        <dbReference type="SAM" id="SignalP"/>
    </source>
</evidence>
<evidence type="ECO:0000313" key="2">
    <source>
        <dbReference type="EMBL" id="VDL53183.1"/>
    </source>
</evidence>
<dbReference type="Proteomes" id="UP000321570">
    <property type="component" value="Unassembled WGS sequence"/>
</dbReference>